<evidence type="ECO:0008006" key="3">
    <source>
        <dbReference type="Google" id="ProtNLM"/>
    </source>
</evidence>
<evidence type="ECO:0000313" key="2">
    <source>
        <dbReference type="Proteomes" id="UP001344447"/>
    </source>
</evidence>
<dbReference type="AlphaFoldDB" id="A0AAN7TXE9"/>
<proteinExistence type="predicted"/>
<dbReference type="PANTHER" id="PTHR32556:SF7">
    <property type="entry name" value="F-BOX DOMAIN-CONTAINING PROTEIN-RELATED"/>
    <property type="match status" value="1"/>
</dbReference>
<comment type="caution">
    <text evidence="1">The sequence shown here is derived from an EMBL/GenBank/DDBJ whole genome shotgun (WGS) entry which is preliminary data.</text>
</comment>
<evidence type="ECO:0000313" key="1">
    <source>
        <dbReference type="EMBL" id="KAK5577483.1"/>
    </source>
</evidence>
<gene>
    <name evidence="1" type="ORF">RB653_002424</name>
</gene>
<protein>
    <recommendedName>
        <fullName evidence="3">F-box domain-containing protein</fullName>
    </recommendedName>
</protein>
<dbReference type="PANTHER" id="PTHR32556">
    <property type="entry name" value="F-BOX DOMAIN-CONTAINING PROTEIN-RELATED-RELATED"/>
    <property type="match status" value="1"/>
</dbReference>
<name>A0AAN7TXE9_9MYCE</name>
<sequence>MDNKLSVNFIINSLPIYLQKKIIRLLTEYINFNNKQLVADCNCSKILEYRENESFINKLTLNLSLVSHQWFNTVSSFLNVSVDFNFNINSYYSIIKPTNVKFLKIHYNHQNNNFYKLIKSNEVKLTTNEINEKIKQLPYLDNLLIRNINISKVVSGVDDDISSGIDNEEDLEEEEDVEIEGEEMEVIQARSKTIDFYTNNTNTSIINNTNPVINNIENLNFLKDIEFKCNVELLEIEINKWNSMERLKELKSKISKVFSLNIVNTLSKELLFETFKAWLPSIRQLLMVAHESPMSVFPWYSLSSNGFFKNISYFDIYGIELRLSNISTIVKSSPNIKLLSFSICFDKLLYYTIKVREKLIDSQQLPFLQDKIMHDVLEIPKCTCNCLLFNKSNINYKKSLNLLSGIDIKDEKQSSSSNEEIEDDDREIIKFSNDWMVLCQLLKKSSIECLHMHQDCMDGLEIMQYNQMNHKTIIYPDCFIQELGGSLISPITSLKKISIMGLNSPQLFKYIVDNNKKIQNYIYTESILDLGNYNHQDHTSTFESIINENQQITELKYSKAIFSLENEINMVDYEDDEDELPYKDQIVLHYKL</sequence>
<accession>A0AAN7TXE9</accession>
<organism evidence="1 2">
    <name type="scientific">Dictyostelium firmibasis</name>
    <dbReference type="NCBI Taxonomy" id="79012"/>
    <lineage>
        <taxon>Eukaryota</taxon>
        <taxon>Amoebozoa</taxon>
        <taxon>Evosea</taxon>
        <taxon>Eumycetozoa</taxon>
        <taxon>Dictyostelia</taxon>
        <taxon>Dictyosteliales</taxon>
        <taxon>Dictyosteliaceae</taxon>
        <taxon>Dictyostelium</taxon>
    </lineage>
</organism>
<keyword evidence="2" id="KW-1185">Reference proteome</keyword>
<dbReference type="Proteomes" id="UP001344447">
    <property type="component" value="Unassembled WGS sequence"/>
</dbReference>
<dbReference type="EMBL" id="JAVFKY010000004">
    <property type="protein sequence ID" value="KAK5577483.1"/>
    <property type="molecule type" value="Genomic_DNA"/>
</dbReference>
<reference evidence="1 2" key="1">
    <citation type="submission" date="2023-11" db="EMBL/GenBank/DDBJ databases">
        <title>Dfirmibasis_genome.</title>
        <authorList>
            <person name="Edelbroek B."/>
            <person name="Kjellin J."/>
            <person name="Jerlstrom-Hultqvist J."/>
            <person name="Soderbom F."/>
        </authorList>
    </citation>
    <scope>NUCLEOTIDE SEQUENCE [LARGE SCALE GENOMIC DNA]</scope>
    <source>
        <strain evidence="1 2">TNS-C-14</strain>
    </source>
</reference>